<evidence type="ECO:0000313" key="2">
    <source>
        <dbReference type="EMBL" id="EMI20874.1"/>
    </source>
</evidence>
<dbReference type="EMBL" id="ANOG01000310">
    <property type="protein sequence ID" value="EMI20874.1"/>
    <property type="molecule type" value="Genomic_DNA"/>
</dbReference>
<protein>
    <submittedName>
        <fullName evidence="2">Uncharacterized protein</fullName>
    </submittedName>
</protein>
<comment type="caution">
    <text evidence="2">The sequence shown here is derived from an EMBL/GenBank/DDBJ whole genome shotgun (WGS) entry which is preliminary data.</text>
</comment>
<evidence type="ECO:0000313" key="3">
    <source>
        <dbReference type="Proteomes" id="UP000011991"/>
    </source>
</evidence>
<name>M5S3W7_9BACT</name>
<dbReference type="AlphaFoldDB" id="M5S3W7"/>
<organism evidence="2 3">
    <name type="scientific">Rhodopirellula maiorica SM1</name>
    <dbReference type="NCBI Taxonomy" id="1265738"/>
    <lineage>
        <taxon>Bacteria</taxon>
        <taxon>Pseudomonadati</taxon>
        <taxon>Planctomycetota</taxon>
        <taxon>Planctomycetia</taxon>
        <taxon>Pirellulales</taxon>
        <taxon>Pirellulaceae</taxon>
        <taxon>Novipirellula</taxon>
    </lineage>
</organism>
<accession>M5S3W7</accession>
<gene>
    <name evidence="2" type="ORF">RMSM_02197</name>
</gene>
<dbReference type="Proteomes" id="UP000011991">
    <property type="component" value="Unassembled WGS sequence"/>
</dbReference>
<dbReference type="PATRIC" id="fig|1265738.3.peg.2202"/>
<feature type="region of interest" description="Disordered" evidence="1">
    <location>
        <begin position="15"/>
        <end position="41"/>
    </location>
</feature>
<evidence type="ECO:0000256" key="1">
    <source>
        <dbReference type="SAM" id="MobiDB-lite"/>
    </source>
</evidence>
<sequence length="41" mass="4641">MNTLGVRDLSPALDLCHDPLSKSPLQKHEASRRRHENPAFC</sequence>
<reference evidence="2 3" key="1">
    <citation type="journal article" date="2013" name="Mar. Genomics">
        <title>Expression of sulfatases in Rhodopirellula baltica and the diversity of sulfatases in the genus Rhodopirellula.</title>
        <authorList>
            <person name="Wegner C.E."/>
            <person name="Richter-Heitmann T."/>
            <person name="Klindworth A."/>
            <person name="Klockow C."/>
            <person name="Richter M."/>
            <person name="Achstetter T."/>
            <person name="Glockner F.O."/>
            <person name="Harder J."/>
        </authorList>
    </citation>
    <scope>NUCLEOTIDE SEQUENCE [LARGE SCALE GENOMIC DNA]</scope>
    <source>
        <strain evidence="2 3">SM1</strain>
    </source>
</reference>
<keyword evidence="3" id="KW-1185">Reference proteome</keyword>
<proteinExistence type="predicted"/>